<name>A0A7I8JI09_SPIIN</name>
<dbReference type="EMBL" id="CACRZD030000012">
    <property type="protein sequence ID" value="CAA6669183.1"/>
    <property type="molecule type" value="Genomic_DNA"/>
</dbReference>
<gene>
    <name evidence="1" type="ORF">SI7747_12015578</name>
</gene>
<accession>A0A7I8JI09</accession>
<evidence type="ECO:0000313" key="1">
    <source>
        <dbReference type="EMBL" id="CAA2629940.1"/>
    </source>
</evidence>
<organism evidence="1">
    <name type="scientific">Spirodela intermedia</name>
    <name type="common">Intermediate duckweed</name>
    <dbReference type="NCBI Taxonomy" id="51605"/>
    <lineage>
        <taxon>Eukaryota</taxon>
        <taxon>Viridiplantae</taxon>
        <taxon>Streptophyta</taxon>
        <taxon>Embryophyta</taxon>
        <taxon>Tracheophyta</taxon>
        <taxon>Spermatophyta</taxon>
        <taxon>Magnoliopsida</taxon>
        <taxon>Liliopsida</taxon>
        <taxon>Araceae</taxon>
        <taxon>Lemnoideae</taxon>
        <taxon>Spirodela</taxon>
    </lineage>
</organism>
<dbReference type="EMBL" id="LR743599">
    <property type="protein sequence ID" value="CAA2629940.1"/>
    <property type="molecule type" value="Genomic_DNA"/>
</dbReference>
<reference evidence="1 2" key="1">
    <citation type="submission" date="2019-12" db="EMBL/GenBank/DDBJ databases">
        <authorList>
            <person name="Scholz U."/>
            <person name="Mascher M."/>
            <person name="Fiebig A."/>
        </authorList>
    </citation>
    <scope>NUCLEOTIDE SEQUENCE</scope>
</reference>
<evidence type="ECO:0000313" key="2">
    <source>
        <dbReference type="Proteomes" id="UP001189122"/>
    </source>
</evidence>
<dbReference type="Proteomes" id="UP001189122">
    <property type="component" value="Unassembled WGS sequence"/>
</dbReference>
<proteinExistence type="predicted"/>
<dbReference type="AlphaFoldDB" id="A0A7I8JI09"/>
<protein>
    <submittedName>
        <fullName evidence="1">Uncharacterized protein</fullName>
    </submittedName>
</protein>
<sequence length="17" mass="1955">MLKIHMPCSVMLLIVLI</sequence>
<keyword evidence="2" id="KW-1185">Reference proteome</keyword>